<keyword evidence="3" id="KW-1185">Reference proteome</keyword>
<accession>A0A1J4L197</accession>
<dbReference type="VEuPathDB" id="TrichDB:TRFO_41127"/>
<proteinExistence type="predicted"/>
<feature type="region of interest" description="Disordered" evidence="1">
    <location>
        <begin position="97"/>
        <end position="118"/>
    </location>
</feature>
<reference evidence="2" key="1">
    <citation type="submission" date="2016-10" db="EMBL/GenBank/DDBJ databases">
        <authorList>
            <person name="Benchimol M."/>
            <person name="Almeida L.G."/>
            <person name="Vasconcelos A.T."/>
            <person name="Perreira-Neves A."/>
            <person name="Rosa I.A."/>
            <person name="Tasca T."/>
            <person name="Bogo M.R."/>
            <person name="de Souza W."/>
        </authorList>
    </citation>
    <scope>NUCLEOTIDE SEQUENCE [LARGE SCALE GENOMIC DNA]</scope>
    <source>
        <strain evidence="2">K</strain>
    </source>
</reference>
<protein>
    <recommendedName>
        <fullName evidence="4">GAF domain-containing protein</fullName>
    </recommendedName>
</protein>
<dbReference type="RefSeq" id="XP_068370425.1">
    <property type="nucleotide sequence ID" value="XM_068513594.1"/>
</dbReference>
<evidence type="ECO:0000256" key="1">
    <source>
        <dbReference type="SAM" id="MobiDB-lite"/>
    </source>
</evidence>
<dbReference type="Gene3D" id="3.30.450.40">
    <property type="match status" value="1"/>
</dbReference>
<dbReference type="AlphaFoldDB" id="A0A1J4L197"/>
<evidence type="ECO:0008006" key="4">
    <source>
        <dbReference type="Google" id="ProtNLM"/>
    </source>
</evidence>
<gene>
    <name evidence="2" type="ORF">TRFO_41127</name>
</gene>
<dbReference type="InterPro" id="IPR029016">
    <property type="entry name" value="GAF-like_dom_sf"/>
</dbReference>
<dbReference type="Proteomes" id="UP000179807">
    <property type="component" value="Unassembled WGS sequence"/>
</dbReference>
<evidence type="ECO:0000313" key="3">
    <source>
        <dbReference type="Proteomes" id="UP000179807"/>
    </source>
</evidence>
<name>A0A1J4L197_9EUKA</name>
<dbReference type="SUPFAM" id="SSF55781">
    <property type="entry name" value="GAF domain-like"/>
    <property type="match status" value="2"/>
</dbReference>
<sequence length="654" mass="75064">MKRNKRNSTKQKASTPRRPKLTLNQIDFVLGESQQSVKKVISRPITPRGRPPPRTPVSQKVYHTISTRSGILAFENTPTPRKIRTSKISRQPSVIEYSDDSFDHDDNNPCQSKETANESFHNDSNENLFLTLALLKTMVPQRIAPLLEKTPLFFRTLFTEGKIDPELVSSISVRLLPTDLRRFVLNFSHETNFYNSVSKCNEAHDIEQVLCNLLPISRATLWVRTESSDYIFSKTLNEVLPINRSIVGYCLMKREDMITGDPGDSPGFCIDVDMALLRDTKSMILLPIFSSNIPVAILQVVGFYNKIAKTQVEFPKYYIEILKIVRNIIQKRFYTVAPSRTVPSAVAKIFNEMELTPFKKIVSRFSKLFQDLVPCDICDIFEFDERKKTLTRLSDSSVFDHETGGISFAAALTTEPISIPHAKKHQFFNPNIDGLLTNKSILSKSYFDNRSHFVVTLRAKWKSPAFIPQDLDIVDEIAPLMMETFRLSRWITEKTMSDESFKRQCHVIDIMNKTLNSFVTTHCDHWELFKDFTHQLFDCESCFICIFDGQNMKYNPSNISCPFDLCISGESYNYREVRHLNADESTLDLSLYHELGLKMNTAFAFPYRYFKRVVGAFELINPDQTLLDEFSQKMTSIVASLLFPDLVLTMSGDC</sequence>
<comment type="caution">
    <text evidence="2">The sequence shown here is derived from an EMBL/GenBank/DDBJ whole genome shotgun (WGS) entry which is preliminary data.</text>
</comment>
<dbReference type="EMBL" id="MLAK01000016">
    <property type="protein sequence ID" value="OHT17289.1"/>
    <property type="molecule type" value="Genomic_DNA"/>
</dbReference>
<evidence type="ECO:0000313" key="2">
    <source>
        <dbReference type="EMBL" id="OHT17289.1"/>
    </source>
</evidence>
<dbReference type="GeneID" id="94848298"/>
<feature type="region of interest" description="Disordered" evidence="1">
    <location>
        <begin position="1"/>
        <end position="20"/>
    </location>
</feature>
<feature type="compositionally biased region" description="Polar residues" evidence="1">
    <location>
        <begin position="108"/>
        <end position="118"/>
    </location>
</feature>
<organism evidence="2 3">
    <name type="scientific">Tritrichomonas foetus</name>
    <dbReference type="NCBI Taxonomy" id="1144522"/>
    <lineage>
        <taxon>Eukaryota</taxon>
        <taxon>Metamonada</taxon>
        <taxon>Parabasalia</taxon>
        <taxon>Tritrichomonadida</taxon>
        <taxon>Tritrichomonadidae</taxon>
        <taxon>Tritrichomonas</taxon>
    </lineage>
</organism>